<evidence type="ECO:0000256" key="6">
    <source>
        <dbReference type="ARBA" id="ARBA00023033"/>
    </source>
</evidence>
<proteinExistence type="inferred from homology"/>
<dbReference type="Pfam" id="PF00067">
    <property type="entry name" value="p450"/>
    <property type="match status" value="1"/>
</dbReference>
<dbReference type="PANTHER" id="PTHR47953">
    <property type="entry name" value="OS08G0105600 PROTEIN"/>
    <property type="match status" value="1"/>
</dbReference>
<reference evidence="8 9" key="1">
    <citation type="submission" date="2024-01" db="EMBL/GenBank/DDBJ databases">
        <title>The genomes of 5 underutilized Papilionoideae crops provide insights into root nodulation and disease resistanc.</title>
        <authorList>
            <person name="Jiang F."/>
        </authorList>
    </citation>
    <scope>NUCLEOTIDE SEQUENCE [LARGE SCALE GENOMIC DNA]</scope>
    <source>
        <strain evidence="8">DUOXIRENSHENG_FW03</strain>
        <tissue evidence="8">Leaves</tissue>
    </source>
</reference>
<comment type="caution">
    <text evidence="8">The sequence shown here is derived from an EMBL/GenBank/DDBJ whole genome shotgun (WGS) entry which is preliminary data.</text>
</comment>
<dbReference type="InterPro" id="IPR001128">
    <property type="entry name" value="Cyt_P450"/>
</dbReference>
<dbReference type="InterPro" id="IPR052306">
    <property type="entry name" value="CYP450_71D"/>
</dbReference>
<gene>
    <name evidence="8" type="ORF">VNO78_23978</name>
</gene>
<organism evidence="8 9">
    <name type="scientific">Psophocarpus tetragonolobus</name>
    <name type="common">Winged bean</name>
    <name type="synonym">Dolichos tetragonolobus</name>
    <dbReference type="NCBI Taxonomy" id="3891"/>
    <lineage>
        <taxon>Eukaryota</taxon>
        <taxon>Viridiplantae</taxon>
        <taxon>Streptophyta</taxon>
        <taxon>Embryophyta</taxon>
        <taxon>Tracheophyta</taxon>
        <taxon>Spermatophyta</taxon>
        <taxon>Magnoliopsida</taxon>
        <taxon>eudicotyledons</taxon>
        <taxon>Gunneridae</taxon>
        <taxon>Pentapetalae</taxon>
        <taxon>rosids</taxon>
        <taxon>fabids</taxon>
        <taxon>Fabales</taxon>
        <taxon>Fabaceae</taxon>
        <taxon>Papilionoideae</taxon>
        <taxon>50 kb inversion clade</taxon>
        <taxon>NPAAA clade</taxon>
        <taxon>indigoferoid/millettioid clade</taxon>
        <taxon>Phaseoleae</taxon>
        <taxon>Psophocarpus</taxon>
    </lineage>
</organism>
<dbReference type="AlphaFoldDB" id="A0AAN9XEA9"/>
<dbReference type="InterPro" id="IPR002401">
    <property type="entry name" value="Cyt_P450_E_grp-I"/>
</dbReference>
<evidence type="ECO:0000313" key="8">
    <source>
        <dbReference type="EMBL" id="KAK7389145.1"/>
    </source>
</evidence>
<sequence length="146" mass="16578">MRLLPPAPLLVPRKTTESCTIKGFKIPAKTMVLINAKPIEVDPICSENPNEFQPERFLDSRVDFKGQHFEMLPFGVCRRGCLGVNFVMPLIELALINLIFHFDWKLPLGHGTEDLDMEETIGITMHKKTHLGLKAISDSVFLLFLF</sequence>
<evidence type="ECO:0000256" key="2">
    <source>
        <dbReference type="ARBA" id="ARBA00022617"/>
    </source>
</evidence>
<keyword evidence="9" id="KW-1185">Reference proteome</keyword>
<name>A0AAN9XEA9_PSOTE</name>
<comment type="cofactor">
    <cofactor evidence="7">
        <name>heme</name>
        <dbReference type="ChEBI" id="CHEBI:30413"/>
    </cofactor>
</comment>
<dbReference type="GO" id="GO:0020037">
    <property type="term" value="F:heme binding"/>
    <property type="evidence" value="ECO:0007669"/>
    <property type="project" value="InterPro"/>
</dbReference>
<dbReference type="GO" id="GO:0005506">
    <property type="term" value="F:iron ion binding"/>
    <property type="evidence" value="ECO:0007669"/>
    <property type="project" value="InterPro"/>
</dbReference>
<dbReference type="InterPro" id="IPR036396">
    <property type="entry name" value="Cyt_P450_sf"/>
</dbReference>
<feature type="binding site" description="axial binding residue" evidence="7">
    <location>
        <position position="81"/>
    </location>
    <ligand>
        <name>heme</name>
        <dbReference type="ChEBI" id="CHEBI:30413"/>
    </ligand>
    <ligandPart>
        <name>Fe</name>
        <dbReference type="ChEBI" id="CHEBI:18248"/>
    </ligandPart>
</feature>
<evidence type="ECO:0000256" key="7">
    <source>
        <dbReference type="PIRSR" id="PIRSR602401-1"/>
    </source>
</evidence>
<dbReference type="EMBL" id="JAYMYS010000006">
    <property type="protein sequence ID" value="KAK7389145.1"/>
    <property type="molecule type" value="Genomic_DNA"/>
</dbReference>
<evidence type="ECO:0008006" key="10">
    <source>
        <dbReference type="Google" id="ProtNLM"/>
    </source>
</evidence>
<keyword evidence="4" id="KW-0560">Oxidoreductase</keyword>
<dbReference type="GO" id="GO:0016705">
    <property type="term" value="F:oxidoreductase activity, acting on paired donors, with incorporation or reduction of molecular oxygen"/>
    <property type="evidence" value="ECO:0007669"/>
    <property type="project" value="InterPro"/>
</dbReference>
<keyword evidence="2 7" id="KW-0349">Heme</keyword>
<evidence type="ECO:0000256" key="3">
    <source>
        <dbReference type="ARBA" id="ARBA00022723"/>
    </source>
</evidence>
<evidence type="ECO:0000313" key="9">
    <source>
        <dbReference type="Proteomes" id="UP001386955"/>
    </source>
</evidence>
<accession>A0AAN9XEA9</accession>
<keyword evidence="3 7" id="KW-0479">Metal-binding</keyword>
<dbReference type="GO" id="GO:0004497">
    <property type="term" value="F:monooxygenase activity"/>
    <property type="evidence" value="ECO:0007669"/>
    <property type="project" value="UniProtKB-KW"/>
</dbReference>
<dbReference type="SUPFAM" id="SSF48264">
    <property type="entry name" value="Cytochrome P450"/>
    <property type="match status" value="1"/>
</dbReference>
<protein>
    <recommendedName>
        <fullName evidence="10">Cytochrome P450</fullName>
    </recommendedName>
</protein>
<dbReference type="Proteomes" id="UP001386955">
    <property type="component" value="Unassembled WGS sequence"/>
</dbReference>
<keyword evidence="5 7" id="KW-0408">Iron</keyword>
<comment type="similarity">
    <text evidence="1">Belongs to the cytochrome P450 family.</text>
</comment>
<dbReference type="Gene3D" id="1.10.630.10">
    <property type="entry name" value="Cytochrome P450"/>
    <property type="match status" value="1"/>
</dbReference>
<evidence type="ECO:0000256" key="5">
    <source>
        <dbReference type="ARBA" id="ARBA00023004"/>
    </source>
</evidence>
<keyword evidence="6" id="KW-0503">Monooxygenase</keyword>
<dbReference type="PANTHER" id="PTHR47953:SF1">
    <property type="entry name" value="CYTOCHROME P450 71A9"/>
    <property type="match status" value="1"/>
</dbReference>
<evidence type="ECO:0000256" key="4">
    <source>
        <dbReference type="ARBA" id="ARBA00023002"/>
    </source>
</evidence>
<dbReference type="PRINTS" id="PR00463">
    <property type="entry name" value="EP450I"/>
</dbReference>
<evidence type="ECO:0000256" key="1">
    <source>
        <dbReference type="ARBA" id="ARBA00010617"/>
    </source>
</evidence>